<dbReference type="EMBL" id="AZHX01000015">
    <property type="protein sequence ID" value="ETX09269.1"/>
    <property type="molecule type" value="Genomic_DNA"/>
</dbReference>
<evidence type="ECO:0000313" key="2">
    <source>
        <dbReference type="Proteomes" id="UP000019140"/>
    </source>
</evidence>
<dbReference type="Proteomes" id="UP000019140">
    <property type="component" value="Unassembled WGS sequence"/>
</dbReference>
<reference evidence="1 2" key="1">
    <citation type="journal article" date="2014" name="Nature">
        <title>An environmental bacterial taxon with a large and distinct metabolic repertoire.</title>
        <authorList>
            <person name="Wilson M.C."/>
            <person name="Mori T."/>
            <person name="Ruckert C."/>
            <person name="Uria A.R."/>
            <person name="Helf M.J."/>
            <person name="Takada K."/>
            <person name="Gernert C."/>
            <person name="Steffens U.A."/>
            <person name="Heycke N."/>
            <person name="Schmitt S."/>
            <person name="Rinke C."/>
            <person name="Helfrich E.J."/>
            <person name="Brachmann A.O."/>
            <person name="Gurgui C."/>
            <person name="Wakimoto T."/>
            <person name="Kracht M."/>
            <person name="Crusemann M."/>
            <person name="Hentschel U."/>
            <person name="Abe I."/>
            <person name="Matsunaga S."/>
            <person name="Kalinowski J."/>
            <person name="Takeyama H."/>
            <person name="Piel J."/>
        </authorList>
    </citation>
    <scope>NUCLEOTIDE SEQUENCE [LARGE SCALE GENOMIC DNA]</scope>
    <source>
        <strain evidence="2">TSY2</strain>
    </source>
</reference>
<sequence>MKRRIYTDTSVIGGCLDVEFEDASRQLLTMFKTGEAILLLSDLTLLELQGAPASVRDVLEEVPEAHREYVELTEEAALLAQRYIDAGVIGAAQRVDAQHIAVATMSRVEVLVS</sequence>
<evidence type="ECO:0000313" key="1">
    <source>
        <dbReference type="EMBL" id="ETX09269.1"/>
    </source>
</evidence>
<dbReference type="SUPFAM" id="SSF88723">
    <property type="entry name" value="PIN domain-like"/>
    <property type="match status" value="1"/>
</dbReference>
<dbReference type="AlphaFoldDB" id="W4MG35"/>
<keyword evidence="2" id="KW-1185">Reference proteome</keyword>
<comment type="caution">
    <text evidence="1">The sequence shown here is derived from an EMBL/GenBank/DDBJ whole genome shotgun (WGS) entry which is preliminary data.</text>
</comment>
<accession>W4MG35</accession>
<dbReference type="HOGENOM" id="CLU_119411_1_0_7"/>
<protein>
    <recommendedName>
        <fullName evidence="3">PIN domain-containing protein</fullName>
    </recommendedName>
</protein>
<name>W4MG35_9BACT</name>
<organism evidence="1 2">
    <name type="scientific">Candidatus Entotheonella gemina</name>
    <dbReference type="NCBI Taxonomy" id="1429439"/>
    <lineage>
        <taxon>Bacteria</taxon>
        <taxon>Pseudomonadati</taxon>
        <taxon>Nitrospinota/Tectimicrobiota group</taxon>
        <taxon>Candidatus Tectimicrobiota</taxon>
        <taxon>Candidatus Entotheonellia</taxon>
        <taxon>Candidatus Entotheonellales</taxon>
        <taxon>Candidatus Entotheonellaceae</taxon>
        <taxon>Candidatus Entotheonella</taxon>
    </lineage>
</organism>
<dbReference type="InterPro" id="IPR029060">
    <property type="entry name" value="PIN-like_dom_sf"/>
</dbReference>
<proteinExistence type="predicted"/>
<evidence type="ECO:0008006" key="3">
    <source>
        <dbReference type="Google" id="ProtNLM"/>
    </source>
</evidence>
<gene>
    <name evidence="1" type="ORF">ETSY2_00460</name>
</gene>